<dbReference type="CDD" id="cd00054">
    <property type="entry name" value="EGF_CA"/>
    <property type="match status" value="1"/>
</dbReference>
<dbReference type="Proteomes" id="UP000295192">
    <property type="component" value="Unassembled WGS sequence"/>
</dbReference>
<dbReference type="STRING" id="7232.A0A484AR26"/>
<dbReference type="Gene3D" id="2.10.25.10">
    <property type="entry name" value="Laminin"/>
    <property type="match status" value="1"/>
</dbReference>
<dbReference type="InterPro" id="IPR049883">
    <property type="entry name" value="NOTCH1_EGF-like"/>
</dbReference>
<evidence type="ECO:0000256" key="2">
    <source>
        <dbReference type="ARBA" id="ARBA00022729"/>
    </source>
</evidence>
<dbReference type="OMA" id="YHGHCVT"/>
<evidence type="ECO:0000313" key="9">
    <source>
        <dbReference type="Proteomes" id="UP000295192"/>
    </source>
</evidence>
<dbReference type="InterPro" id="IPR000742">
    <property type="entry name" value="EGF"/>
</dbReference>
<dbReference type="PROSITE" id="PS00010">
    <property type="entry name" value="ASX_HYDROXYL"/>
    <property type="match status" value="1"/>
</dbReference>
<dbReference type="FunFam" id="2.10.25.10:FF:000038">
    <property type="entry name" value="Fibrillin 2"/>
    <property type="match status" value="1"/>
</dbReference>
<dbReference type="AlphaFoldDB" id="A0A484AR26"/>
<protein>
    <recommendedName>
        <fullName evidence="7">EGF-like domain-containing protein</fullName>
    </recommendedName>
</protein>
<reference evidence="8 9" key="1">
    <citation type="journal article" date="2019" name="J. Hered.">
        <title>An Improved Genome Assembly for Drosophila navojoa, the Basal Species in the mojavensis Cluster.</title>
        <authorList>
            <person name="Vanderlinde T."/>
            <person name="Dupim E.G."/>
            <person name="Nazario-Yepiz N.O."/>
            <person name="Carvalho A.B."/>
        </authorList>
    </citation>
    <scope>NUCLEOTIDE SEQUENCE [LARGE SCALE GENOMIC DNA]</scope>
    <source>
        <strain evidence="8">Navoj_Jal97</strain>
        <tissue evidence="8">Whole organism</tissue>
    </source>
</reference>
<dbReference type="InterPro" id="IPR018097">
    <property type="entry name" value="EGF_Ca-bd_CS"/>
</dbReference>
<keyword evidence="4" id="KW-1015">Disulfide bond</keyword>
<feature type="transmembrane region" description="Helical" evidence="6">
    <location>
        <begin position="171"/>
        <end position="194"/>
    </location>
</feature>
<evidence type="ECO:0000256" key="3">
    <source>
        <dbReference type="ARBA" id="ARBA00022737"/>
    </source>
</evidence>
<dbReference type="EMBL" id="LSRL02001435">
    <property type="protein sequence ID" value="TDG39043.1"/>
    <property type="molecule type" value="Genomic_DNA"/>
</dbReference>
<dbReference type="SUPFAM" id="SSF57196">
    <property type="entry name" value="EGF/Laminin"/>
    <property type="match status" value="1"/>
</dbReference>
<dbReference type="InterPro" id="IPR001881">
    <property type="entry name" value="EGF-like_Ca-bd_dom"/>
</dbReference>
<dbReference type="InterPro" id="IPR000152">
    <property type="entry name" value="EGF-type_Asp/Asn_hydroxyl_site"/>
</dbReference>
<keyword evidence="3" id="KW-0677">Repeat</keyword>
<dbReference type="OrthoDB" id="10040649at2759"/>
<organism evidence="8 9">
    <name type="scientific">Drosophila navojoa</name>
    <name type="common">Fruit fly</name>
    <dbReference type="NCBI Taxonomy" id="7232"/>
    <lineage>
        <taxon>Eukaryota</taxon>
        <taxon>Metazoa</taxon>
        <taxon>Ecdysozoa</taxon>
        <taxon>Arthropoda</taxon>
        <taxon>Hexapoda</taxon>
        <taxon>Insecta</taxon>
        <taxon>Pterygota</taxon>
        <taxon>Neoptera</taxon>
        <taxon>Endopterygota</taxon>
        <taxon>Diptera</taxon>
        <taxon>Brachycera</taxon>
        <taxon>Muscomorpha</taxon>
        <taxon>Ephydroidea</taxon>
        <taxon>Drosophilidae</taxon>
        <taxon>Drosophila</taxon>
    </lineage>
</organism>
<name>A0A484AR26_DRONA</name>
<evidence type="ECO:0000256" key="4">
    <source>
        <dbReference type="ARBA" id="ARBA00023157"/>
    </source>
</evidence>
<keyword evidence="2" id="KW-0732">Signal</keyword>
<dbReference type="Pfam" id="PF07645">
    <property type="entry name" value="EGF_CA"/>
    <property type="match status" value="1"/>
</dbReference>
<feature type="domain" description="EGF-like" evidence="7">
    <location>
        <begin position="78"/>
        <end position="117"/>
    </location>
</feature>
<evidence type="ECO:0000256" key="6">
    <source>
        <dbReference type="SAM" id="Phobius"/>
    </source>
</evidence>
<dbReference type="SMART" id="SM00179">
    <property type="entry name" value="EGF_CA"/>
    <property type="match status" value="1"/>
</dbReference>
<keyword evidence="1 5" id="KW-0245">EGF-like domain</keyword>
<sequence>MVMQSDFRDVYYGVQSKEFNSRKDATELGSFLLKLSENSDVKRLESVFRKYLRKSNYSVGGTELYTSKEDINSLTVKDFDECANDNFNDCFVHAHCFNLVGSYTCSCPDGYVDTSDNPLYPGRHCSDKIIGCDKCNYHGHCVTANIILNETSVCECFAWHAGSSCQLNLKVLLISLITIGTIFILLVVCTLLIYTKRKTYGGTRTRPIFVNTSNYHPSMLTSSSIKSEISSVALIRKSSMGKCSILSDSHSVSSHNAEQYSTFKKLANALQSDRSLTVMIPRAKYYHPSVLPNTQQLKQYEQALGEVDSTPLFKATQNDSKTKYQSADPPVKSTGKECGALVSAGFEVSAIVSDRPVQLTNKMIDCKENATTTDCESSQPQQISVGSLKGLLGSNEDIHRMHSWMRNIPSTEISADIRSFDETTVQPVTKSLQLCFEKRTPSNTIEEANTMAERDLGSTFLLPHTHLYKPEKLESDLSGFDSL</sequence>
<evidence type="ECO:0000256" key="1">
    <source>
        <dbReference type="ARBA" id="ARBA00022536"/>
    </source>
</evidence>
<comment type="caution">
    <text evidence="8">The sequence shown here is derived from an EMBL/GenBank/DDBJ whole genome shotgun (WGS) entry which is preliminary data.</text>
</comment>
<evidence type="ECO:0000259" key="7">
    <source>
        <dbReference type="PROSITE" id="PS50026"/>
    </source>
</evidence>
<evidence type="ECO:0000256" key="5">
    <source>
        <dbReference type="PROSITE-ProRule" id="PRU00076"/>
    </source>
</evidence>
<dbReference type="PROSITE" id="PS50026">
    <property type="entry name" value="EGF_3"/>
    <property type="match status" value="1"/>
</dbReference>
<proteinExistence type="predicted"/>
<keyword evidence="6" id="KW-0472">Membrane</keyword>
<evidence type="ECO:0000313" key="8">
    <source>
        <dbReference type="EMBL" id="TDG39043.1"/>
    </source>
</evidence>
<dbReference type="SMART" id="SM00181">
    <property type="entry name" value="EGF"/>
    <property type="match status" value="2"/>
</dbReference>
<keyword evidence="6" id="KW-1133">Transmembrane helix</keyword>
<keyword evidence="9" id="KW-1185">Reference proteome</keyword>
<dbReference type="GO" id="GO:0005509">
    <property type="term" value="F:calcium ion binding"/>
    <property type="evidence" value="ECO:0007669"/>
    <property type="project" value="InterPro"/>
</dbReference>
<dbReference type="PROSITE" id="PS01187">
    <property type="entry name" value="EGF_CA"/>
    <property type="match status" value="1"/>
</dbReference>
<keyword evidence="6" id="KW-0812">Transmembrane</keyword>
<gene>
    <name evidence="8" type="ORF">AWZ03_014535</name>
</gene>
<comment type="caution">
    <text evidence="5">Lacks conserved residue(s) required for the propagation of feature annotation.</text>
</comment>
<accession>A0A484AR26</accession>